<dbReference type="RefSeq" id="WP_231487264.1">
    <property type="nucleotide sequence ID" value="NZ_BAAAZO010000003.1"/>
</dbReference>
<feature type="domain" description="GGDEF" evidence="3">
    <location>
        <begin position="277"/>
        <end position="411"/>
    </location>
</feature>
<dbReference type="PANTHER" id="PTHR33121">
    <property type="entry name" value="CYCLIC DI-GMP PHOSPHODIESTERASE PDEF"/>
    <property type="match status" value="1"/>
</dbReference>
<dbReference type="PROSITE" id="PS50887">
    <property type="entry name" value="GGDEF"/>
    <property type="match status" value="1"/>
</dbReference>
<name>A0ABP6ZKY0_9ACTN</name>
<evidence type="ECO:0000313" key="4">
    <source>
        <dbReference type="EMBL" id="GAA3610319.1"/>
    </source>
</evidence>
<feature type="transmembrane region" description="Helical" evidence="1">
    <location>
        <begin position="50"/>
        <end position="71"/>
    </location>
</feature>
<feature type="transmembrane region" description="Helical" evidence="1">
    <location>
        <begin position="16"/>
        <end position="38"/>
    </location>
</feature>
<organism evidence="4 5">
    <name type="scientific">Kineosporia mesophila</name>
    <dbReference type="NCBI Taxonomy" id="566012"/>
    <lineage>
        <taxon>Bacteria</taxon>
        <taxon>Bacillati</taxon>
        <taxon>Actinomycetota</taxon>
        <taxon>Actinomycetes</taxon>
        <taxon>Kineosporiales</taxon>
        <taxon>Kineosporiaceae</taxon>
        <taxon>Kineosporia</taxon>
    </lineage>
</organism>
<dbReference type="Pfam" id="PF00563">
    <property type="entry name" value="EAL"/>
    <property type="match status" value="1"/>
</dbReference>
<dbReference type="PROSITE" id="PS50883">
    <property type="entry name" value="EAL"/>
    <property type="match status" value="1"/>
</dbReference>
<dbReference type="SMART" id="SM00267">
    <property type="entry name" value="GGDEF"/>
    <property type="match status" value="1"/>
</dbReference>
<dbReference type="CDD" id="cd01948">
    <property type="entry name" value="EAL"/>
    <property type="match status" value="1"/>
</dbReference>
<dbReference type="PANTHER" id="PTHR33121:SF70">
    <property type="entry name" value="SIGNALING PROTEIN YKOW"/>
    <property type="match status" value="1"/>
</dbReference>
<feature type="transmembrane region" description="Helical" evidence="1">
    <location>
        <begin position="83"/>
        <end position="108"/>
    </location>
</feature>
<dbReference type="Gene3D" id="3.30.70.270">
    <property type="match status" value="1"/>
</dbReference>
<dbReference type="SMART" id="SM00052">
    <property type="entry name" value="EAL"/>
    <property type="match status" value="1"/>
</dbReference>
<dbReference type="InterPro" id="IPR035919">
    <property type="entry name" value="EAL_sf"/>
</dbReference>
<feature type="domain" description="EAL" evidence="2">
    <location>
        <begin position="420"/>
        <end position="673"/>
    </location>
</feature>
<keyword evidence="1" id="KW-0812">Transmembrane</keyword>
<protein>
    <submittedName>
        <fullName evidence="4">Cyclic Di-GMP phosphodiesterase RmdB</fullName>
    </submittedName>
</protein>
<evidence type="ECO:0000313" key="5">
    <source>
        <dbReference type="Proteomes" id="UP001501074"/>
    </source>
</evidence>
<feature type="transmembrane region" description="Helical" evidence="1">
    <location>
        <begin position="120"/>
        <end position="138"/>
    </location>
</feature>
<keyword evidence="1" id="KW-0472">Membrane</keyword>
<feature type="transmembrane region" description="Helical" evidence="1">
    <location>
        <begin position="202"/>
        <end position="227"/>
    </location>
</feature>
<dbReference type="Gene3D" id="3.20.20.450">
    <property type="entry name" value="EAL domain"/>
    <property type="match status" value="1"/>
</dbReference>
<sequence length="718" mass="78194">MTDTGSGVAHPRVTPLGLFVAGVIVAALPILVWSLAALLLQPRQFGVDRLVIIFLLLGVIIGELTSVEVVLQDSRTYLMTLSTTFIVALIFAAPLGLVILAQCVPLLIDDLKQGRHWSRPVFNLGQYVLAVAAGRWIFSLVAHQSFFVPEHFQRDDVGPAILASGAYFLVNNGLVVTVIALASRRIEGARLWIDVRQNITTWGPMVAMAPICLAVTNFSLWLVPLVLMPVIAVHQISKLALEHRHSAQHDALTGLPNRSFFLLQLDRMLAEKAAGEPVLGVMFIDLDHFKEINDTLGHEAGDALICDIGRRLRSAMTDDVTVARLGGDEFAVLTRLSSADPLTEASDLAGKLTATLDDPVSVAGIRLEVRASIGIALAPQHARSSADLLAKADIAMYLAKGNGGGVAVYDPSKDENTTERLLLLTQLHDALADDQLTVYYQPKCDVRSGRVVGAEALVRWQHPHRGLLGADQFIPIAETTELITQLTLVVLEQAISRTRVWLDQGRHLGVAVNLSVRHLADVRLPEQVDSLLKRYCVPPALLTLEVTENTVMTDPHRAVAVLAMLRAGGVRIAIDDYGTGYSSLAYLKRLSVDELKIDRSFITGMTSDDNDQIIVRSTIDLGHNLGLRVVAEGVEDIESWRHLQVLGCDVIQGFTVQAPLSATEFDAWLTDWESHRREHVVGGLAGARPVTVGTVERLGAPTPLPIRESRDAREEKPA</sequence>
<proteinExistence type="predicted"/>
<keyword evidence="5" id="KW-1185">Reference proteome</keyword>
<dbReference type="SUPFAM" id="SSF55073">
    <property type="entry name" value="Nucleotide cyclase"/>
    <property type="match status" value="1"/>
</dbReference>
<gene>
    <name evidence="4" type="primary">rmdB_2</name>
    <name evidence="4" type="ORF">GCM10022223_28100</name>
</gene>
<dbReference type="InterPro" id="IPR001633">
    <property type="entry name" value="EAL_dom"/>
</dbReference>
<dbReference type="InterPro" id="IPR050706">
    <property type="entry name" value="Cyclic-di-GMP_PDE-like"/>
</dbReference>
<dbReference type="InterPro" id="IPR000160">
    <property type="entry name" value="GGDEF_dom"/>
</dbReference>
<dbReference type="Pfam" id="PF00990">
    <property type="entry name" value="GGDEF"/>
    <property type="match status" value="1"/>
</dbReference>
<comment type="caution">
    <text evidence="4">The sequence shown here is derived from an EMBL/GenBank/DDBJ whole genome shotgun (WGS) entry which is preliminary data.</text>
</comment>
<dbReference type="EMBL" id="BAAAZO010000003">
    <property type="protein sequence ID" value="GAA3610319.1"/>
    <property type="molecule type" value="Genomic_DNA"/>
</dbReference>
<dbReference type="InterPro" id="IPR043128">
    <property type="entry name" value="Rev_trsase/Diguanyl_cyclase"/>
</dbReference>
<accession>A0ABP6ZKY0</accession>
<dbReference type="NCBIfam" id="TIGR00254">
    <property type="entry name" value="GGDEF"/>
    <property type="match status" value="1"/>
</dbReference>
<dbReference type="Proteomes" id="UP001501074">
    <property type="component" value="Unassembled WGS sequence"/>
</dbReference>
<evidence type="ECO:0000259" key="2">
    <source>
        <dbReference type="PROSITE" id="PS50883"/>
    </source>
</evidence>
<feature type="transmembrane region" description="Helical" evidence="1">
    <location>
        <begin position="158"/>
        <end position="181"/>
    </location>
</feature>
<dbReference type="CDD" id="cd01949">
    <property type="entry name" value="GGDEF"/>
    <property type="match status" value="1"/>
</dbReference>
<evidence type="ECO:0000259" key="3">
    <source>
        <dbReference type="PROSITE" id="PS50887"/>
    </source>
</evidence>
<dbReference type="SUPFAM" id="SSF141868">
    <property type="entry name" value="EAL domain-like"/>
    <property type="match status" value="1"/>
</dbReference>
<keyword evidence="1" id="KW-1133">Transmembrane helix</keyword>
<reference evidence="5" key="1">
    <citation type="journal article" date="2019" name="Int. J. Syst. Evol. Microbiol.">
        <title>The Global Catalogue of Microorganisms (GCM) 10K type strain sequencing project: providing services to taxonomists for standard genome sequencing and annotation.</title>
        <authorList>
            <consortium name="The Broad Institute Genomics Platform"/>
            <consortium name="The Broad Institute Genome Sequencing Center for Infectious Disease"/>
            <person name="Wu L."/>
            <person name="Ma J."/>
        </authorList>
    </citation>
    <scope>NUCLEOTIDE SEQUENCE [LARGE SCALE GENOMIC DNA]</scope>
    <source>
        <strain evidence="5">JCM 16902</strain>
    </source>
</reference>
<dbReference type="InterPro" id="IPR029787">
    <property type="entry name" value="Nucleotide_cyclase"/>
</dbReference>
<evidence type="ECO:0000256" key="1">
    <source>
        <dbReference type="SAM" id="Phobius"/>
    </source>
</evidence>